<feature type="transmembrane region" description="Helical" evidence="7">
    <location>
        <begin position="170"/>
        <end position="187"/>
    </location>
</feature>
<dbReference type="Proteomes" id="UP000829647">
    <property type="component" value="Chromosome"/>
</dbReference>
<dbReference type="Pfam" id="PF04024">
    <property type="entry name" value="PspC"/>
    <property type="match status" value="2"/>
</dbReference>
<feature type="compositionally biased region" description="Low complexity" evidence="6">
    <location>
        <begin position="116"/>
        <end position="136"/>
    </location>
</feature>
<dbReference type="RefSeq" id="WP_247974378.1">
    <property type="nucleotide sequence ID" value="NZ_CP095848.1"/>
</dbReference>
<evidence type="ECO:0000256" key="3">
    <source>
        <dbReference type="ARBA" id="ARBA00022692"/>
    </source>
</evidence>
<feature type="domain" description="Putative auto-transporter adhesin head GIN" evidence="9">
    <location>
        <begin position="675"/>
        <end position="860"/>
    </location>
</feature>
<feature type="domain" description="Phage shock protein PspC N-terminal" evidence="8">
    <location>
        <begin position="143"/>
        <end position="216"/>
    </location>
</feature>
<comment type="subcellular location">
    <subcellularLocation>
        <location evidence="1">Cell membrane</location>
        <topology evidence="1">Single-pass membrane protein</topology>
    </subcellularLocation>
</comment>
<evidence type="ECO:0000313" key="12">
    <source>
        <dbReference type="EMBL" id="UPL47789.1"/>
    </source>
</evidence>
<dbReference type="Pfam" id="PF22571">
    <property type="entry name" value="LiaI-LiaF-TM_PspC"/>
    <property type="match status" value="1"/>
</dbReference>
<evidence type="ECO:0000313" key="13">
    <source>
        <dbReference type="Proteomes" id="UP000829647"/>
    </source>
</evidence>
<dbReference type="InterPro" id="IPR021255">
    <property type="entry name" value="DUF2807"/>
</dbReference>
<reference evidence="12 13" key="1">
    <citation type="submission" date="2022-04" db="EMBL/GenBank/DDBJ databases">
        <title>Hymenobacter sp. isolated from the air.</title>
        <authorList>
            <person name="Won M."/>
            <person name="Lee C.-M."/>
            <person name="Woen H.-Y."/>
            <person name="Kwon S.-W."/>
        </authorList>
    </citation>
    <scope>NUCLEOTIDE SEQUENCE [LARGE SCALE GENOMIC DNA]</scope>
    <source>
        <strain evidence="13">5516 S-25</strain>
    </source>
</reference>
<evidence type="ECO:0000259" key="11">
    <source>
        <dbReference type="Pfam" id="PF22744"/>
    </source>
</evidence>
<protein>
    <submittedName>
        <fullName evidence="12">PspC domain-containing protein</fullName>
    </submittedName>
</protein>
<dbReference type="PANTHER" id="PTHR33885">
    <property type="entry name" value="PHAGE SHOCK PROTEIN C"/>
    <property type="match status" value="1"/>
</dbReference>
<feature type="transmembrane region" description="Helical" evidence="7">
    <location>
        <begin position="351"/>
        <end position="379"/>
    </location>
</feature>
<evidence type="ECO:0000256" key="7">
    <source>
        <dbReference type="SAM" id="Phobius"/>
    </source>
</evidence>
<dbReference type="Pfam" id="PF22744">
    <property type="entry name" value="Toast-rack_PspC-Cterm"/>
    <property type="match status" value="1"/>
</dbReference>
<evidence type="ECO:0000259" key="8">
    <source>
        <dbReference type="Pfam" id="PF04024"/>
    </source>
</evidence>
<dbReference type="Gene3D" id="2.160.20.120">
    <property type="match status" value="1"/>
</dbReference>
<dbReference type="Pfam" id="PF10988">
    <property type="entry name" value="DUF2807"/>
    <property type="match status" value="1"/>
</dbReference>
<name>A0ABY4J8Q7_9BACT</name>
<evidence type="ECO:0000256" key="1">
    <source>
        <dbReference type="ARBA" id="ARBA00004162"/>
    </source>
</evidence>
<dbReference type="InterPro" id="IPR054319">
    <property type="entry name" value="PspC-rel_ToastRack"/>
</dbReference>
<dbReference type="PANTHER" id="PTHR33885:SF3">
    <property type="entry name" value="PHAGE SHOCK PROTEIN C"/>
    <property type="match status" value="1"/>
</dbReference>
<evidence type="ECO:0000256" key="6">
    <source>
        <dbReference type="SAM" id="MobiDB-lite"/>
    </source>
</evidence>
<feature type="region of interest" description="Disordered" evidence="6">
    <location>
        <begin position="105"/>
        <end position="139"/>
    </location>
</feature>
<evidence type="ECO:0000259" key="10">
    <source>
        <dbReference type="Pfam" id="PF22571"/>
    </source>
</evidence>
<feature type="region of interest" description="Disordered" evidence="6">
    <location>
        <begin position="620"/>
        <end position="644"/>
    </location>
</feature>
<accession>A0ABY4J8Q7</accession>
<feature type="transmembrane region" description="Helical" evidence="7">
    <location>
        <begin position="257"/>
        <end position="284"/>
    </location>
</feature>
<organism evidence="12 13">
    <name type="scientific">Hymenobacter sublimis</name>
    <dbReference type="NCBI Taxonomy" id="2933777"/>
    <lineage>
        <taxon>Bacteria</taxon>
        <taxon>Pseudomonadati</taxon>
        <taxon>Bacteroidota</taxon>
        <taxon>Cytophagia</taxon>
        <taxon>Cytophagales</taxon>
        <taxon>Hymenobacteraceae</taxon>
        <taxon>Hymenobacter</taxon>
    </lineage>
</organism>
<evidence type="ECO:0000256" key="5">
    <source>
        <dbReference type="ARBA" id="ARBA00023136"/>
    </source>
</evidence>
<feature type="compositionally biased region" description="Polar residues" evidence="6">
    <location>
        <begin position="105"/>
        <end position="115"/>
    </location>
</feature>
<dbReference type="InterPro" id="IPR052027">
    <property type="entry name" value="PspC"/>
</dbReference>
<feature type="transmembrane region" description="Helical" evidence="7">
    <location>
        <begin position="438"/>
        <end position="459"/>
    </location>
</feature>
<dbReference type="EMBL" id="CP095848">
    <property type="protein sequence ID" value="UPL47789.1"/>
    <property type="molecule type" value="Genomic_DNA"/>
</dbReference>
<keyword evidence="3 7" id="KW-0812">Transmembrane</keyword>
<feature type="transmembrane region" description="Helical" evidence="7">
    <location>
        <begin position="199"/>
        <end position="218"/>
    </location>
</feature>
<dbReference type="InterPro" id="IPR054321">
    <property type="entry name" value="PspC-rel_TM"/>
</dbReference>
<keyword evidence="5 7" id="KW-0472">Membrane</keyword>
<evidence type="ECO:0000259" key="9">
    <source>
        <dbReference type="Pfam" id="PF10988"/>
    </source>
</evidence>
<feature type="domain" description="PspC-related ToastRack" evidence="11">
    <location>
        <begin position="495"/>
        <end position="618"/>
    </location>
</feature>
<proteinExistence type="predicted"/>
<keyword evidence="2" id="KW-1003">Cell membrane</keyword>
<keyword evidence="4 7" id="KW-1133">Transmembrane helix</keyword>
<keyword evidence="13" id="KW-1185">Reference proteome</keyword>
<dbReference type="InterPro" id="IPR007168">
    <property type="entry name" value="Phageshock_PspC_N"/>
</dbReference>
<gene>
    <name evidence="12" type="ORF">MWH26_11345</name>
</gene>
<feature type="domain" description="PspC-related transmembrane region" evidence="10">
    <location>
        <begin position="329"/>
        <end position="462"/>
    </location>
</feature>
<evidence type="ECO:0000256" key="4">
    <source>
        <dbReference type="ARBA" id="ARBA00022989"/>
    </source>
</evidence>
<sequence>MKKNISINLQGMIFHIEEDGYDVLSRYLAEVKAHFSGYRGHEEIVADIESRIAELFAARLSGLKQVITLEDVEAMTAKMGRVSDFQTADEAEDDEEILAEAVATGSAQGTYTGPRTSAGYSAGSNTGSGSSATAPAEEAEGTKRLYRDMANRKVAGVAAGLARYFVINPLWIRLGFLLLLIVLPILFDDTLMEEFGEKLPVVSVLTYIILWVVLPTRFDGTPTNEDPVFKKLYRDTDTGKVGGVSSGLAAYFRVDVVLIRILFIVGLFAGGFALPLYIILWILLPEAKTASDKLRMRGDAVTLSALDNNLRNSPFEEGGTPVNNRPVGTFLENFFTNISPLINSLGSIIRVVAGGILVLTGFGWLLASTIMMGVGLGVISASDNLDFGPFQPFVLFNDISPLAVLSFYLLTAIPALALLLSGLGLLLRRTILNRTASLSLLGLWLLGVVGSSVAGTRLAREFQRQEEITQTVPLNGLTRSSLVLERRQLENDEWVDLDIVGIDSGQVLRLERIISAKGATDSLARRTAATSTLHTLRVLNDSTLSVDDHFTYQPNARYRDQEMRLRLLVPQGRTFRMTEQFADWLNAEDFVNEQEPYHPEKFLFRMQGNKVACVNCTEADLRGGPNSEREEGEDNDDYNEGREDADISLNFGGVESFSTDENSYGSERQRFDETDFDHLSVVGPYRVVVRQGSGYSVRAAGSGRALRDIKIERDGQELTISPRNRDLFDSRRGSTEEVLLTIELPELNELSLVGGTRAQVNGFNSGNLRVQQAGGSQLRLQGDLQELRMELAGGCQAALQGSANNLEVEGTGACEVAAAEFTAQRADIDAIGASKVRVQVTQELEANAVGASLIEYSGKPGTVRREAIGAATIRAVD</sequence>
<feature type="transmembrane region" description="Helical" evidence="7">
    <location>
        <begin position="399"/>
        <end position="426"/>
    </location>
</feature>
<feature type="domain" description="Phage shock protein PspC N-terminal" evidence="8">
    <location>
        <begin position="230"/>
        <end position="287"/>
    </location>
</feature>
<evidence type="ECO:0000256" key="2">
    <source>
        <dbReference type="ARBA" id="ARBA00022475"/>
    </source>
</evidence>